<accession>A0A8H3W0Y9</accession>
<dbReference type="EMBL" id="WOWK01000165">
    <property type="protein sequence ID" value="KAF0316278.1"/>
    <property type="molecule type" value="Genomic_DNA"/>
</dbReference>
<proteinExistence type="predicted"/>
<keyword evidence="2" id="KW-1185">Reference proteome</keyword>
<reference evidence="1 2" key="1">
    <citation type="submission" date="2019-12" db="EMBL/GenBank/DDBJ databases">
        <title>A genome sequence resource for the geographically widespread anthracnose pathogen Colletotrichum asianum.</title>
        <authorList>
            <person name="Meng Y."/>
        </authorList>
    </citation>
    <scope>NUCLEOTIDE SEQUENCE [LARGE SCALE GENOMIC DNA]</scope>
    <source>
        <strain evidence="1 2">ICMP 18580</strain>
    </source>
</reference>
<dbReference type="AlphaFoldDB" id="A0A8H3W0Y9"/>
<gene>
    <name evidence="1" type="ORF">GQ607_016486</name>
</gene>
<dbReference type="Proteomes" id="UP000434172">
    <property type="component" value="Unassembled WGS sequence"/>
</dbReference>
<sequence>NKRIRNLRKILREILTLRRFRNSKKNLILSKLLLILLLPLLEDNRSLNLALLLPIIVLLEHLSYS</sequence>
<feature type="non-terminal residue" evidence="1">
    <location>
        <position position="1"/>
    </location>
</feature>
<name>A0A8H3W0Y9_9PEZI</name>
<comment type="caution">
    <text evidence="1">The sequence shown here is derived from an EMBL/GenBank/DDBJ whole genome shotgun (WGS) entry which is preliminary data.</text>
</comment>
<evidence type="ECO:0000313" key="1">
    <source>
        <dbReference type="EMBL" id="KAF0316278.1"/>
    </source>
</evidence>
<evidence type="ECO:0000313" key="2">
    <source>
        <dbReference type="Proteomes" id="UP000434172"/>
    </source>
</evidence>
<organism evidence="1 2">
    <name type="scientific">Colletotrichum asianum</name>
    <dbReference type="NCBI Taxonomy" id="702518"/>
    <lineage>
        <taxon>Eukaryota</taxon>
        <taxon>Fungi</taxon>
        <taxon>Dikarya</taxon>
        <taxon>Ascomycota</taxon>
        <taxon>Pezizomycotina</taxon>
        <taxon>Sordariomycetes</taxon>
        <taxon>Hypocreomycetidae</taxon>
        <taxon>Glomerellales</taxon>
        <taxon>Glomerellaceae</taxon>
        <taxon>Colletotrichum</taxon>
        <taxon>Colletotrichum gloeosporioides species complex</taxon>
    </lineage>
</organism>
<protein>
    <submittedName>
        <fullName evidence="1">Uncharacterized protein</fullName>
    </submittedName>
</protein>